<dbReference type="AlphaFoldDB" id="A0A4D6HS03"/>
<accession>A0A4D6HS03</accession>
<evidence type="ECO:0000313" key="4">
    <source>
        <dbReference type="EMBL" id="QCC56643.1"/>
    </source>
</evidence>
<protein>
    <submittedName>
        <fullName evidence="4">Branched-chain amino acid ABC transporter substrate-binding protein</fullName>
    </submittedName>
</protein>
<sequence>MPRRSHANRQERSNTNRRRFLRAAGGASVVGLAGCLGGESTVTATASEANNDTDGHDKGDETPTDTITLGGSMSLSGDLSDLGRLYAEAYELTVDRINDAGGVEAGDGTTYELELVLRDDESDPSRSEAIYQDFVDQAGIDYLMGPYSSGITLPASDVAASAERPMVAGGGASSQIFERDNEWIFSLLPTADTYATTSIEMAMAQPDPPSSAAILAKADPFNQDVVEGVRRTLGSAGVDVVVDETIPDETTDLSTYLALVEDANADVLLLSGYQDDAVIAAEQLASENVDVDMAWAPGGNLTDSFREQTGENGDYWYGPSPWATTVDSTDDVFESTSEFISAIESEYGYEPTYHSAAASAVIQTLQRSFMAVDEVTPETVRDAIRETQFESLYGPVQFDEDGTIPREMVVYQWQPDTGRQLVWPEEISEADPIYPSPTWDER</sequence>
<feature type="region of interest" description="Disordered" evidence="2">
    <location>
        <begin position="47"/>
        <end position="72"/>
    </location>
</feature>
<evidence type="ECO:0000256" key="2">
    <source>
        <dbReference type="SAM" id="MobiDB-lite"/>
    </source>
</evidence>
<dbReference type="KEGG" id="nbg:DV706_19320"/>
<keyword evidence="1" id="KW-0732">Signal</keyword>
<dbReference type="PROSITE" id="PS51318">
    <property type="entry name" value="TAT"/>
    <property type="match status" value="1"/>
</dbReference>
<dbReference type="PANTHER" id="PTHR30483">
    <property type="entry name" value="LEUCINE-SPECIFIC-BINDING PROTEIN"/>
    <property type="match status" value="1"/>
</dbReference>
<keyword evidence="4" id="KW-0614">Plasmid</keyword>
<dbReference type="CDD" id="cd06338">
    <property type="entry name" value="PBP1_ABC_ligand_binding-like"/>
    <property type="match status" value="1"/>
</dbReference>
<dbReference type="SUPFAM" id="SSF53822">
    <property type="entry name" value="Periplasmic binding protein-like I"/>
    <property type="match status" value="1"/>
</dbReference>
<dbReference type="PANTHER" id="PTHR30483:SF37">
    <property type="entry name" value="ABC TRANSPORTER SUBSTRATE-BINDING PROTEIN"/>
    <property type="match status" value="1"/>
</dbReference>
<reference evidence="4 5" key="1">
    <citation type="journal article" date="2019" name="Nat. Commun.">
        <title>A new type of DNA phosphorothioation-based antiviral system in archaea.</title>
        <authorList>
            <person name="Xiong L."/>
            <person name="Liu S."/>
            <person name="Chen S."/>
            <person name="Xiao Y."/>
            <person name="Zhu B."/>
            <person name="Gao Y."/>
            <person name="Zhang Y."/>
            <person name="Chen B."/>
            <person name="Luo J."/>
            <person name="Deng Z."/>
            <person name="Chen X."/>
            <person name="Wang L."/>
            <person name="Chen S."/>
        </authorList>
    </citation>
    <scope>NUCLEOTIDE SEQUENCE [LARGE SCALE GENOMIC DNA]</scope>
    <source>
        <strain evidence="4 5">JCM 10635</strain>
        <plasmid evidence="4 5">unnamed1</plasmid>
    </source>
</reference>
<dbReference type="Pfam" id="PF13458">
    <property type="entry name" value="Peripla_BP_6"/>
    <property type="match status" value="1"/>
</dbReference>
<dbReference type="InterPro" id="IPR028081">
    <property type="entry name" value="Leu-bd"/>
</dbReference>
<dbReference type="PROSITE" id="PS51257">
    <property type="entry name" value="PROKAR_LIPOPROTEIN"/>
    <property type="match status" value="1"/>
</dbReference>
<dbReference type="Gene3D" id="3.40.50.2300">
    <property type="match status" value="2"/>
</dbReference>
<organism evidence="4 5">
    <name type="scientific">Natronorubrum bangense</name>
    <dbReference type="NCBI Taxonomy" id="61858"/>
    <lineage>
        <taxon>Archaea</taxon>
        <taxon>Methanobacteriati</taxon>
        <taxon>Methanobacteriota</taxon>
        <taxon>Stenosarchaea group</taxon>
        <taxon>Halobacteria</taxon>
        <taxon>Halobacteriales</taxon>
        <taxon>Natrialbaceae</taxon>
        <taxon>Natronorubrum</taxon>
    </lineage>
</organism>
<proteinExistence type="predicted"/>
<evidence type="ECO:0000259" key="3">
    <source>
        <dbReference type="Pfam" id="PF13458"/>
    </source>
</evidence>
<name>A0A4D6HS03_9EURY</name>
<dbReference type="EMBL" id="CP031306">
    <property type="protein sequence ID" value="QCC56643.1"/>
    <property type="molecule type" value="Genomic_DNA"/>
</dbReference>
<dbReference type="Proteomes" id="UP000296822">
    <property type="component" value="Plasmid unnamed1"/>
</dbReference>
<evidence type="ECO:0000313" key="5">
    <source>
        <dbReference type="Proteomes" id="UP000296822"/>
    </source>
</evidence>
<geneLocation type="plasmid" evidence="4">
    <name>unnamed1</name>
</geneLocation>
<dbReference type="InterPro" id="IPR051010">
    <property type="entry name" value="BCAA_transport"/>
</dbReference>
<evidence type="ECO:0000256" key="1">
    <source>
        <dbReference type="ARBA" id="ARBA00022729"/>
    </source>
</evidence>
<dbReference type="InterPro" id="IPR028082">
    <property type="entry name" value="Peripla_BP_I"/>
</dbReference>
<feature type="domain" description="Leucine-binding protein" evidence="3">
    <location>
        <begin position="66"/>
        <end position="415"/>
    </location>
</feature>
<gene>
    <name evidence="4" type="ORF">DV706_19320</name>
</gene>
<dbReference type="InterPro" id="IPR006311">
    <property type="entry name" value="TAT_signal"/>
</dbReference>